<dbReference type="PANTHER" id="PTHR47354">
    <property type="entry name" value="NADH OXIDOREDUCTASE HCR"/>
    <property type="match status" value="1"/>
</dbReference>
<dbReference type="SUPFAM" id="SSF52343">
    <property type="entry name" value="Ferredoxin reductase-like, C-terminal NADP-linked domain"/>
    <property type="match status" value="1"/>
</dbReference>
<evidence type="ECO:0000313" key="12">
    <source>
        <dbReference type="Proteomes" id="UP001597393"/>
    </source>
</evidence>
<feature type="domain" description="2Fe-2S ferredoxin-type" evidence="9">
    <location>
        <begin position="289"/>
        <end position="377"/>
    </location>
</feature>
<keyword evidence="3" id="KW-0001">2Fe-2S</keyword>
<dbReference type="InterPro" id="IPR036010">
    <property type="entry name" value="2Fe-2S_ferredoxin-like_sf"/>
</dbReference>
<dbReference type="InterPro" id="IPR012675">
    <property type="entry name" value="Beta-grasp_dom_sf"/>
</dbReference>
<dbReference type="Proteomes" id="UP001597393">
    <property type="component" value="Unassembled WGS sequence"/>
</dbReference>
<proteinExistence type="predicted"/>
<dbReference type="InterPro" id="IPR039261">
    <property type="entry name" value="FNR_nucleotide-bd"/>
</dbReference>
<gene>
    <name evidence="11" type="ORF">ACFSQ3_07825</name>
</gene>
<dbReference type="PROSITE" id="PS51384">
    <property type="entry name" value="FAD_FR"/>
    <property type="match status" value="1"/>
</dbReference>
<evidence type="ECO:0000256" key="6">
    <source>
        <dbReference type="ARBA" id="ARBA00023002"/>
    </source>
</evidence>
<dbReference type="Gene3D" id="2.40.30.10">
    <property type="entry name" value="Translation factors"/>
    <property type="match status" value="1"/>
</dbReference>
<keyword evidence="5" id="KW-0274">FAD</keyword>
<keyword evidence="6" id="KW-0560">Oxidoreductase</keyword>
<keyword evidence="8" id="KW-0411">Iron-sulfur</keyword>
<dbReference type="Pfam" id="PF00111">
    <property type="entry name" value="Fer2"/>
    <property type="match status" value="1"/>
</dbReference>
<dbReference type="Pfam" id="PF00175">
    <property type="entry name" value="NAD_binding_1"/>
    <property type="match status" value="1"/>
</dbReference>
<keyword evidence="7" id="KW-0408">Iron</keyword>
<dbReference type="RefSeq" id="WP_380868990.1">
    <property type="nucleotide sequence ID" value="NZ_JBHUMA010000006.1"/>
</dbReference>
<keyword evidence="4" id="KW-0479">Metal-binding</keyword>
<accession>A0ABW5NLE1</accession>
<evidence type="ECO:0000256" key="8">
    <source>
        <dbReference type="ARBA" id="ARBA00023014"/>
    </source>
</evidence>
<dbReference type="InterPro" id="IPR017938">
    <property type="entry name" value="Riboflavin_synthase-like_b-brl"/>
</dbReference>
<name>A0ABW5NLE1_9SPHI</name>
<dbReference type="CDD" id="cd06214">
    <property type="entry name" value="PA_degradation_oxidoreductase_like"/>
    <property type="match status" value="1"/>
</dbReference>
<evidence type="ECO:0000259" key="10">
    <source>
        <dbReference type="PROSITE" id="PS51384"/>
    </source>
</evidence>
<evidence type="ECO:0000313" key="11">
    <source>
        <dbReference type="EMBL" id="MFD2598859.1"/>
    </source>
</evidence>
<comment type="cofactor">
    <cofactor evidence="1">
        <name>FAD</name>
        <dbReference type="ChEBI" id="CHEBI:57692"/>
    </cofactor>
</comment>
<dbReference type="CDD" id="cd00207">
    <property type="entry name" value="fer2"/>
    <property type="match status" value="1"/>
</dbReference>
<dbReference type="Pfam" id="PF00970">
    <property type="entry name" value="FAD_binding_6"/>
    <property type="match status" value="1"/>
</dbReference>
<evidence type="ECO:0000259" key="9">
    <source>
        <dbReference type="PROSITE" id="PS51085"/>
    </source>
</evidence>
<dbReference type="SUPFAM" id="SSF54292">
    <property type="entry name" value="2Fe-2S ferredoxin-like"/>
    <property type="match status" value="1"/>
</dbReference>
<dbReference type="InterPro" id="IPR006058">
    <property type="entry name" value="2Fe2S_fd_BS"/>
</dbReference>
<protein>
    <submittedName>
        <fullName evidence="11">2Fe-2S iron-sulfur cluster-binding protein</fullName>
    </submittedName>
</protein>
<dbReference type="InterPro" id="IPR008333">
    <property type="entry name" value="Cbr1-like_FAD-bd_dom"/>
</dbReference>
<dbReference type="InterPro" id="IPR050415">
    <property type="entry name" value="MRET"/>
</dbReference>
<comment type="caution">
    <text evidence="11">The sequence shown here is derived from an EMBL/GenBank/DDBJ whole genome shotgun (WGS) entry which is preliminary data.</text>
</comment>
<evidence type="ECO:0000256" key="7">
    <source>
        <dbReference type="ARBA" id="ARBA00023004"/>
    </source>
</evidence>
<reference evidence="12" key="1">
    <citation type="journal article" date="2019" name="Int. J. Syst. Evol. Microbiol.">
        <title>The Global Catalogue of Microorganisms (GCM) 10K type strain sequencing project: providing services to taxonomists for standard genome sequencing and annotation.</title>
        <authorList>
            <consortium name="The Broad Institute Genomics Platform"/>
            <consortium name="The Broad Institute Genome Sequencing Center for Infectious Disease"/>
            <person name="Wu L."/>
            <person name="Ma J."/>
        </authorList>
    </citation>
    <scope>NUCLEOTIDE SEQUENCE [LARGE SCALE GENOMIC DNA]</scope>
    <source>
        <strain evidence="12">KCTC 42248</strain>
    </source>
</reference>
<keyword evidence="12" id="KW-1185">Reference proteome</keyword>
<dbReference type="SUPFAM" id="SSF63380">
    <property type="entry name" value="Riboflavin synthase domain-like"/>
    <property type="match status" value="1"/>
</dbReference>
<sequence>MQPIKFCPDAFSMRQDFLFISEGEKTLLDTYPFRIAEIIRQPNENVTIHLTDLSGEYPAYLAGEFLTLEFDFNGRQVRRSYSFSSSPVVDEPLAITVKRVDNGEISRLLHHRSQVGDKLQVLPSQGMLAYTPDVIGKSKTLFLFAAGVGVTPLFSILKTALVAESDTNIVLVYSNGSAERTLFLEELKAWQAQYPDRLHIEWIFSNAKNLLTARLNREYIIRLIDAHKKEGSTLSFYLCGPVFYMDLCRFTLLGMGYPDADIHRETFHFPEEEEDDDEREEEEVDTTAYNVVLRYQGKSYELSVPYNKTVLDAGLAEKIRLPYSCKSGMCSTCISQVTNGSVRMSYNEVLTDREVENGQCLICTAHPLEDGTVIEVR</sequence>
<keyword evidence="2" id="KW-0285">Flavoprotein</keyword>
<dbReference type="Gene3D" id="3.10.20.30">
    <property type="match status" value="1"/>
</dbReference>
<evidence type="ECO:0000256" key="2">
    <source>
        <dbReference type="ARBA" id="ARBA00022630"/>
    </source>
</evidence>
<dbReference type="PROSITE" id="PS51085">
    <property type="entry name" value="2FE2S_FER_2"/>
    <property type="match status" value="1"/>
</dbReference>
<evidence type="ECO:0000256" key="4">
    <source>
        <dbReference type="ARBA" id="ARBA00022723"/>
    </source>
</evidence>
<organism evidence="11 12">
    <name type="scientific">Sphingobacterium corticis</name>
    <dbReference type="NCBI Taxonomy" id="1812823"/>
    <lineage>
        <taxon>Bacteria</taxon>
        <taxon>Pseudomonadati</taxon>
        <taxon>Bacteroidota</taxon>
        <taxon>Sphingobacteriia</taxon>
        <taxon>Sphingobacteriales</taxon>
        <taxon>Sphingobacteriaceae</taxon>
        <taxon>Sphingobacterium</taxon>
    </lineage>
</organism>
<evidence type="ECO:0000256" key="3">
    <source>
        <dbReference type="ARBA" id="ARBA00022714"/>
    </source>
</evidence>
<dbReference type="InterPro" id="IPR001433">
    <property type="entry name" value="OxRdtase_FAD/NAD-bd"/>
</dbReference>
<dbReference type="PRINTS" id="PR00406">
    <property type="entry name" value="CYTB5RDTASE"/>
</dbReference>
<dbReference type="InterPro" id="IPR001041">
    <property type="entry name" value="2Fe-2S_ferredoxin-type"/>
</dbReference>
<evidence type="ECO:0000256" key="5">
    <source>
        <dbReference type="ARBA" id="ARBA00022827"/>
    </source>
</evidence>
<dbReference type="InterPro" id="IPR017927">
    <property type="entry name" value="FAD-bd_FR_type"/>
</dbReference>
<feature type="domain" description="FAD-binding FR-type" evidence="10">
    <location>
        <begin position="28"/>
        <end position="131"/>
    </location>
</feature>
<dbReference type="PROSITE" id="PS00197">
    <property type="entry name" value="2FE2S_FER_1"/>
    <property type="match status" value="1"/>
</dbReference>
<dbReference type="PANTHER" id="PTHR47354:SF8">
    <property type="entry name" value="1,2-PHENYLACETYL-COA EPOXIDASE, SUBUNIT E"/>
    <property type="match status" value="1"/>
</dbReference>
<dbReference type="Gene3D" id="3.40.50.80">
    <property type="entry name" value="Nucleotide-binding domain of ferredoxin-NADP reductase (FNR) module"/>
    <property type="match status" value="1"/>
</dbReference>
<dbReference type="EMBL" id="JBHUMA010000006">
    <property type="protein sequence ID" value="MFD2598859.1"/>
    <property type="molecule type" value="Genomic_DNA"/>
</dbReference>
<evidence type="ECO:0000256" key="1">
    <source>
        <dbReference type="ARBA" id="ARBA00001974"/>
    </source>
</evidence>